<feature type="transmembrane region" description="Helical" evidence="1">
    <location>
        <begin position="104"/>
        <end position="128"/>
    </location>
</feature>
<keyword evidence="1" id="KW-0812">Transmembrane</keyword>
<name>A0A6L6J4E3_9RHOB</name>
<feature type="transmembrane region" description="Helical" evidence="1">
    <location>
        <begin position="69"/>
        <end position="92"/>
    </location>
</feature>
<evidence type="ECO:0008006" key="4">
    <source>
        <dbReference type="Google" id="ProtNLM"/>
    </source>
</evidence>
<dbReference type="EMBL" id="WMIE01000001">
    <property type="protein sequence ID" value="MTH76952.1"/>
    <property type="molecule type" value="Genomic_DNA"/>
</dbReference>
<comment type="caution">
    <text evidence="2">The sequence shown here is derived from an EMBL/GenBank/DDBJ whole genome shotgun (WGS) entry which is preliminary data.</text>
</comment>
<accession>A0A6L6J4E3</accession>
<organism evidence="2 3">
    <name type="scientific">Paracoccus aestuariivivens</name>
    <dbReference type="NCBI Taxonomy" id="1820333"/>
    <lineage>
        <taxon>Bacteria</taxon>
        <taxon>Pseudomonadati</taxon>
        <taxon>Pseudomonadota</taxon>
        <taxon>Alphaproteobacteria</taxon>
        <taxon>Rhodobacterales</taxon>
        <taxon>Paracoccaceae</taxon>
        <taxon>Paracoccus</taxon>
    </lineage>
</organism>
<dbReference type="RefSeq" id="WP_155094277.1">
    <property type="nucleotide sequence ID" value="NZ_WMIE01000001.1"/>
</dbReference>
<proteinExistence type="predicted"/>
<dbReference type="Proteomes" id="UP000478183">
    <property type="component" value="Unassembled WGS sequence"/>
</dbReference>
<keyword evidence="3" id="KW-1185">Reference proteome</keyword>
<feature type="transmembrane region" description="Helical" evidence="1">
    <location>
        <begin position="5"/>
        <end position="22"/>
    </location>
</feature>
<dbReference type="InterPro" id="IPR016174">
    <property type="entry name" value="Di-haem_cyt_TM"/>
</dbReference>
<gene>
    <name evidence="2" type="ORF">GL286_04325</name>
</gene>
<reference evidence="2 3" key="1">
    <citation type="submission" date="2019-11" db="EMBL/GenBank/DDBJ databases">
        <authorList>
            <person name="Dong K."/>
        </authorList>
    </citation>
    <scope>NUCLEOTIDE SEQUENCE [LARGE SCALE GENOMIC DNA]</scope>
    <source>
        <strain evidence="2 3">NBRC 111993</strain>
    </source>
</reference>
<protein>
    <recommendedName>
        <fullName evidence="4">DUF4405 domain-containing protein</fullName>
    </recommendedName>
</protein>
<evidence type="ECO:0000256" key="1">
    <source>
        <dbReference type="SAM" id="Phobius"/>
    </source>
</evidence>
<dbReference type="AlphaFoldDB" id="A0A6L6J4E3"/>
<dbReference type="OrthoDB" id="8421828at2"/>
<dbReference type="GO" id="GO:0016020">
    <property type="term" value="C:membrane"/>
    <property type="evidence" value="ECO:0007669"/>
    <property type="project" value="InterPro"/>
</dbReference>
<evidence type="ECO:0000313" key="2">
    <source>
        <dbReference type="EMBL" id="MTH76952.1"/>
    </source>
</evidence>
<keyword evidence="1" id="KW-0472">Membrane</keyword>
<dbReference type="SUPFAM" id="SSF81342">
    <property type="entry name" value="Transmembrane di-heme cytochromes"/>
    <property type="match status" value="1"/>
</dbReference>
<sequence length="137" mass="15245">MRSALQSCGLAGLFTSGLYIWLSPESGVVLWVHIIVGLMMIAALLPWLMRHVPSGLAHSRRRSFTVISWMLLAVMLLVLATGLAMSVPALLWQAGTLWFPPGEITAMLSFLHFWGAWTVPSGLILHLAMRHWARSRK</sequence>
<keyword evidence="1" id="KW-1133">Transmembrane helix</keyword>
<dbReference type="GO" id="GO:0022904">
    <property type="term" value="P:respiratory electron transport chain"/>
    <property type="evidence" value="ECO:0007669"/>
    <property type="project" value="InterPro"/>
</dbReference>
<evidence type="ECO:0000313" key="3">
    <source>
        <dbReference type="Proteomes" id="UP000478183"/>
    </source>
</evidence>
<feature type="transmembrane region" description="Helical" evidence="1">
    <location>
        <begin position="28"/>
        <end position="48"/>
    </location>
</feature>